<name>A0A8D8FL97_CULPI</name>
<organism evidence="2">
    <name type="scientific">Culex pipiens</name>
    <name type="common">House mosquito</name>
    <dbReference type="NCBI Taxonomy" id="7175"/>
    <lineage>
        <taxon>Eukaryota</taxon>
        <taxon>Metazoa</taxon>
        <taxon>Ecdysozoa</taxon>
        <taxon>Arthropoda</taxon>
        <taxon>Hexapoda</taxon>
        <taxon>Insecta</taxon>
        <taxon>Pterygota</taxon>
        <taxon>Neoptera</taxon>
        <taxon>Endopterygota</taxon>
        <taxon>Diptera</taxon>
        <taxon>Nematocera</taxon>
        <taxon>Culicoidea</taxon>
        <taxon>Culicidae</taxon>
        <taxon>Culicinae</taxon>
        <taxon>Culicini</taxon>
        <taxon>Culex</taxon>
        <taxon>Culex</taxon>
    </lineage>
</organism>
<reference evidence="2" key="1">
    <citation type="submission" date="2021-05" db="EMBL/GenBank/DDBJ databases">
        <authorList>
            <person name="Alioto T."/>
            <person name="Alioto T."/>
            <person name="Gomez Garrido J."/>
        </authorList>
    </citation>
    <scope>NUCLEOTIDE SEQUENCE</scope>
</reference>
<dbReference type="EMBL" id="HBUE01074298">
    <property type="protein sequence ID" value="CAG6474223.1"/>
    <property type="molecule type" value="Transcribed_RNA"/>
</dbReference>
<feature type="region of interest" description="Disordered" evidence="1">
    <location>
        <begin position="1"/>
        <end position="83"/>
    </location>
</feature>
<evidence type="ECO:0000256" key="1">
    <source>
        <dbReference type="SAM" id="MobiDB-lite"/>
    </source>
</evidence>
<accession>A0A8D8FL97</accession>
<evidence type="ECO:0000313" key="2">
    <source>
        <dbReference type="EMBL" id="CAG6474224.1"/>
    </source>
</evidence>
<protein>
    <submittedName>
        <fullName evidence="2">(northern house mosquito) hypothetical protein</fullName>
    </submittedName>
</protein>
<dbReference type="EMBL" id="HBUE01074299">
    <property type="protein sequence ID" value="CAG6474224.1"/>
    <property type="molecule type" value="Transcribed_RNA"/>
</dbReference>
<sequence>MVDGDNIGRKPHRIKAPDRFLCSGAGPLPDQVARGRNISTAHSARQQRPLGSIESNASGTTTDREVVSNLHPVEVTPRSRKAKSRFDGAATDCRFGIRVEKVFVHSVATAVCWVKALIRSHTS</sequence>
<dbReference type="AlphaFoldDB" id="A0A8D8FL97"/>
<proteinExistence type="predicted"/>
<feature type="compositionally biased region" description="Polar residues" evidence="1">
    <location>
        <begin position="37"/>
        <end position="46"/>
    </location>
</feature>